<accession>A0A645AP97</accession>
<proteinExistence type="predicted"/>
<name>A0A645AP97_9ZZZZ</name>
<sequence length="304" mass="33288">MELHEQQRFLAQRELAVRVHHAHGVGVDEFHARDRHAKLNGLDHGAHGGFDAGERADGRAHRFRQRIQAHRDFGEDAQRALAAHQQAREIVARRALLGARAGADRLALSGDHFQRQHVLTHGAVAHGVGAAGACRCHAADAGIRARIDGEEQARVLDGFVELLARDAGLHGDGEVVRVDGQDLVHAAYVDADAALDGQQMAFERRARAVGNHRHLILRGQLHRVLHILRAFGKHHGRRRGRLQRTLVAPVLLAHGQRAGILRTEARGQRIQERLRHGAQLHGGQQVIGVGGGVHGVLLGGGWRW</sequence>
<comment type="caution">
    <text evidence="1">The sequence shown here is derived from an EMBL/GenBank/DDBJ whole genome shotgun (WGS) entry which is preliminary data.</text>
</comment>
<dbReference type="AlphaFoldDB" id="A0A645AP97"/>
<evidence type="ECO:0000313" key="1">
    <source>
        <dbReference type="EMBL" id="MPM54588.1"/>
    </source>
</evidence>
<protein>
    <submittedName>
        <fullName evidence="1">Uncharacterized protein</fullName>
    </submittedName>
</protein>
<reference evidence="1" key="1">
    <citation type="submission" date="2019-08" db="EMBL/GenBank/DDBJ databases">
        <authorList>
            <person name="Kucharzyk K."/>
            <person name="Murdoch R.W."/>
            <person name="Higgins S."/>
            <person name="Loffler F."/>
        </authorList>
    </citation>
    <scope>NUCLEOTIDE SEQUENCE</scope>
</reference>
<dbReference type="EMBL" id="VSSQ01014872">
    <property type="protein sequence ID" value="MPM54588.1"/>
    <property type="molecule type" value="Genomic_DNA"/>
</dbReference>
<gene>
    <name evidence="1" type="ORF">SDC9_101366</name>
</gene>
<organism evidence="1">
    <name type="scientific">bioreactor metagenome</name>
    <dbReference type="NCBI Taxonomy" id="1076179"/>
    <lineage>
        <taxon>unclassified sequences</taxon>
        <taxon>metagenomes</taxon>
        <taxon>ecological metagenomes</taxon>
    </lineage>
</organism>